<proteinExistence type="inferred from homology"/>
<keyword evidence="2 7" id="KW-0813">Transport</keyword>
<dbReference type="AlphaFoldDB" id="A0A6L5X6U9"/>
<keyword evidence="6 7" id="KW-0472">Membrane</keyword>
<keyword evidence="3" id="KW-1003">Cell membrane</keyword>
<dbReference type="EMBL" id="VULZ01000009">
    <property type="protein sequence ID" value="MSS15165.1"/>
    <property type="molecule type" value="Genomic_DNA"/>
</dbReference>
<feature type="transmembrane region" description="Helical" evidence="7">
    <location>
        <begin position="12"/>
        <end position="30"/>
    </location>
</feature>
<dbReference type="InterPro" id="IPR000515">
    <property type="entry name" value="MetI-like"/>
</dbReference>
<dbReference type="Pfam" id="PF00528">
    <property type="entry name" value="BPD_transp_1"/>
    <property type="match status" value="1"/>
</dbReference>
<accession>A0A6L5X6U9</accession>
<comment type="similarity">
    <text evidence="7">Belongs to the binding-protein-dependent transport system permease family.</text>
</comment>
<sequence>MGSIQRRLIPSYIFLIIWCLFSVFPLYWMVTAATNTTVEVARGKVWFGLHAAENLKNLMAAQPLWRAMGNSFLYAIFQTIFCLFVCSLAGFGFELYADRAKDRLFAFLLLAMMIPGVATMIPLFVLISRLKLLNSVWGFILPQVATPFMIMMFRQNSRNFPPAILEAARLDGQTEIGIFFRQYMPIMRSTYAAAAVVTFMNAWNAYLWPKVVMLDNRAENMPMLIANLSNGYTVDYGMLMMGVLFCSLPTMIVFFVLQKQFAEGITGSVK</sequence>
<dbReference type="RefSeq" id="WP_154525741.1">
    <property type="nucleotide sequence ID" value="NZ_JAQYJL010000022.1"/>
</dbReference>
<feature type="transmembrane region" description="Helical" evidence="7">
    <location>
        <begin position="72"/>
        <end position="93"/>
    </location>
</feature>
<evidence type="ECO:0000256" key="2">
    <source>
        <dbReference type="ARBA" id="ARBA00022448"/>
    </source>
</evidence>
<dbReference type="SUPFAM" id="SSF161098">
    <property type="entry name" value="MetI-like"/>
    <property type="match status" value="1"/>
</dbReference>
<feature type="transmembrane region" description="Helical" evidence="7">
    <location>
        <begin position="105"/>
        <end position="127"/>
    </location>
</feature>
<dbReference type="Gene3D" id="1.10.3720.10">
    <property type="entry name" value="MetI-like"/>
    <property type="match status" value="1"/>
</dbReference>
<evidence type="ECO:0000256" key="3">
    <source>
        <dbReference type="ARBA" id="ARBA00022475"/>
    </source>
</evidence>
<dbReference type="GO" id="GO:0005886">
    <property type="term" value="C:plasma membrane"/>
    <property type="evidence" value="ECO:0007669"/>
    <property type="project" value="UniProtKB-SubCell"/>
</dbReference>
<protein>
    <submittedName>
        <fullName evidence="9">Carbohydrate ABC transporter permease</fullName>
    </submittedName>
</protein>
<evidence type="ECO:0000313" key="10">
    <source>
        <dbReference type="Proteomes" id="UP000481852"/>
    </source>
</evidence>
<dbReference type="Proteomes" id="UP000481852">
    <property type="component" value="Unassembled WGS sequence"/>
</dbReference>
<feature type="domain" description="ABC transmembrane type-1" evidence="8">
    <location>
        <begin position="68"/>
        <end position="257"/>
    </location>
</feature>
<dbReference type="PANTHER" id="PTHR43744">
    <property type="entry name" value="ABC TRANSPORTER PERMEASE PROTEIN MG189-RELATED-RELATED"/>
    <property type="match status" value="1"/>
</dbReference>
<gene>
    <name evidence="9" type="ORF">FYJ35_08985</name>
</gene>
<evidence type="ECO:0000256" key="6">
    <source>
        <dbReference type="ARBA" id="ARBA00023136"/>
    </source>
</evidence>
<evidence type="ECO:0000259" key="8">
    <source>
        <dbReference type="PROSITE" id="PS50928"/>
    </source>
</evidence>
<comment type="subcellular location">
    <subcellularLocation>
        <location evidence="1 7">Cell membrane</location>
        <topology evidence="1 7">Multi-pass membrane protein</topology>
    </subcellularLocation>
</comment>
<dbReference type="PANTHER" id="PTHR43744:SF2">
    <property type="entry name" value="ARABINOOLIGOSACCHARIDES TRANSPORT SYSTEM PERMEASE PROTEIN ARAQ"/>
    <property type="match status" value="1"/>
</dbReference>
<dbReference type="CDD" id="cd06261">
    <property type="entry name" value="TM_PBP2"/>
    <property type="match status" value="1"/>
</dbReference>
<keyword evidence="4 7" id="KW-0812">Transmembrane</keyword>
<evidence type="ECO:0000256" key="5">
    <source>
        <dbReference type="ARBA" id="ARBA00022989"/>
    </source>
</evidence>
<dbReference type="InterPro" id="IPR035906">
    <property type="entry name" value="MetI-like_sf"/>
</dbReference>
<name>A0A6L5X6U9_9FIRM</name>
<evidence type="ECO:0000256" key="7">
    <source>
        <dbReference type="RuleBase" id="RU363032"/>
    </source>
</evidence>
<evidence type="ECO:0000256" key="1">
    <source>
        <dbReference type="ARBA" id="ARBA00004651"/>
    </source>
</evidence>
<feature type="transmembrane region" description="Helical" evidence="7">
    <location>
        <begin position="133"/>
        <end position="153"/>
    </location>
</feature>
<dbReference type="GO" id="GO:0055085">
    <property type="term" value="P:transmembrane transport"/>
    <property type="evidence" value="ECO:0007669"/>
    <property type="project" value="InterPro"/>
</dbReference>
<evidence type="ECO:0000256" key="4">
    <source>
        <dbReference type="ARBA" id="ARBA00022692"/>
    </source>
</evidence>
<dbReference type="PROSITE" id="PS50928">
    <property type="entry name" value="ABC_TM1"/>
    <property type="match status" value="1"/>
</dbReference>
<feature type="transmembrane region" description="Helical" evidence="7">
    <location>
        <begin position="236"/>
        <end position="257"/>
    </location>
</feature>
<comment type="caution">
    <text evidence="9">The sequence shown here is derived from an EMBL/GenBank/DDBJ whole genome shotgun (WGS) entry which is preliminary data.</text>
</comment>
<feature type="transmembrane region" description="Helical" evidence="7">
    <location>
        <begin position="190"/>
        <end position="208"/>
    </location>
</feature>
<evidence type="ECO:0000313" key="9">
    <source>
        <dbReference type="EMBL" id="MSS15165.1"/>
    </source>
</evidence>
<keyword evidence="5 7" id="KW-1133">Transmembrane helix</keyword>
<reference evidence="9 10" key="1">
    <citation type="submission" date="2019-08" db="EMBL/GenBank/DDBJ databases">
        <title>In-depth cultivation of the pig gut microbiome towards novel bacterial diversity and tailored functional studies.</title>
        <authorList>
            <person name="Wylensek D."/>
            <person name="Hitch T.C.A."/>
            <person name="Clavel T."/>
        </authorList>
    </citation>
    <scope>NUCLEOTIDE SEQUENCE [LARGE SCALE GENOMIC DNA]</scope>
    <source>
        <strain evidence="9 10">Oil+RF-744-WCA-WT-11</strain>
    </source>
</reference>
<keyword evidence="10" id="KW-1185">Reference proteome</keyword>
<organism evidence="9 10">
    <name type="scientific">Porcincola intestinalis</name>
    <dbReference type="NCBI Taxonomy" id="2606632"/>
    <lineage>
        <taxon>Bacteria</taxon>
        <taxon>Bacillati</taxon>
        <taxon>Bacillota</taxon>
        <taxon>Clostridia</taxon>
        <taxon>Lachnospirales</taxon>
        <taxon>Lachnospiraceae</taxon>
        <taxon>Porcincola</taxon>
    </lineage>
</organism>